<organism evidence="1 2">
    <name type="scientific">Polyporus arcularius HHB13444</name>
    <dbReference type="NCBI Taxonomy" id="1314778"/>
    <lineage>
        <taxon>Eukaryota</taxon>
        <taxon>Fungi</taxon>
        <taxon>Dikarya</taxon>
        <taxon>Basidiomycota</taxon>
        <taxon>Agaricomycotina</taxon>
        <taxon>Agaricomycetes</taxon>
        <taxon>Polyporales</taxon>
        <taxon>Polyporaceae</taxon>
        <taxon>Polyporus</taxon>
    </lineage>
</organism>
<dbReference type="AlphaFoldDB" id="A0A5C3NJG8"/>
<feature type="non-terminal residue" evidence="1">
    <location>
        <position position="87"/>
    </location>
</feature>
<sequence>NWPYIRFLVEFKAGGTKSDPFDDRPLYGPDATAQTRIAVRGQLMHYAERVFAYQHRCKVFLLLINSDRFRVMRWDRSGVAVTESVDY</sequence>
<name>A0A5C3NJG8_9APHY</name>
<accession>A0A5C3NJG8</accession>
<evidence type="ECO:0000313" key="1">
    <source>
        <dbReference type="EMBL" id="TFK77881.1"/>
    </source>
</evidence>
<feature type="non-terminal residue" evidence="1">
    <location>
        <position position="1"/>
    </location>
</feature>
<evidence type="ECO:0000313" key="2">
    <source>
        <dbReference type="Proteomes" id="UP000308197"/>
    </source>
</evidence>
<keyword evidence="2" id="KW-1185">Reference proteome</keyword>
<dbReference type="EMBL" id="ML213043">
    <property type="protein sequence ID" value="TFK77881.1"/>
    <property type="molecule type" value="Genomic_DNA"/>
</dbReference>
<dbReference type="Proteomes" id="UP000308197">
    <property type="component" value="Unassembled WGS sequence"/>
</dbReference>
<proteinExistence type="predicted"/>
<evidence type="ECO:0008006" key="3">
    <source>
        <dbReference type="Google" id="ProtNLM"/>
    </source>
</evidence>
<gene>
    <name evidence="1" type="ORF">K466DRAFT_453561</name>
</gene>
<reference evidence="1 2" key="1">
    <citation type="journal article" date="2019" name="Nat. Ecol. Evol.">
        <title>Megaphylogeny resolves global patterns of mushroom evolution.</title>
        <authorList>
            <person name="Varga T."/>
            <person name="Krizsan K."/>
            <person name="Foldi C."/>
            <person name="Dima B."/>
            <person name="Sanchez-Garcia M."/>
            <person name="Sanchez-Ramirez S."/>
            <person name="Szollosi G.J."/>
            <person name="Szarkandi J.G."/>
            <person name="Papp V."/>
            <person name="Albert L."/>
            <person name="Andreopoulos W."/>
            <person name="Angelini C."/>
            <person name="Antonin V."/>
            <person name="Barry K.W."/>
            <person name="Bougher N.L."/>
            <person name="Buchanan P."/>
            <person name="Buyck B."/>
            <person name="Bense V."/>
            <person name="Catcheside P."/>
            <person name="Chovatia M."/>
            <person name="Cooper J."/>
            <person name="Damon W."/>
            <person name="Desjardin D."/>
            <person name="Finy P."/>
            <person name="Geml J."/>
            <person name="Haridas S."/>
            <person name="Hughes K."/>
            <person name="Justo A."/>
            <person name="Karasinski D."/>
            <person name="Kautmanova I."/>
            <person name="Kiss B."/>
            <person name="Kocsube S."/>
            <person name="Kotiranta H."/>
            <person name="LaButti K.M."/>
            <person name="Lechner B.E."/>
            <person name="Liimatainen K."/>
            <person name="Lipzen A."/>
            <person name="Lukacs Z."/>
            <person name="Mihaltcheva S."/>
            <person name="Morgado L.N."/>
            <person name="Niskanen T."/>
            <person name="Noordeloos M.E."/>
            <person name="Ohm R.A."/>
            <person name="Ortiz-Santana B."/>
            <person name="Ovrebo C."/>
            <person name="Racz N."/>
            <person name="Riley R."/>
            <person name="Savchenko A."/>
            <person name="Shiryaev A."/>
            <person name="Soop K."/>
            <person name="Spirin V."/>
            <person name="Szebenyi C."/>
            <person name="Tomsovsky M."/>
            <person name="Tulloss R.E."/>
            <person name="Uehling J."/>
            <person name="Grigoriev I.V."/>
            <person name="Vagvolgyi C."/>
            <person name="Papp T."/>
            <person name="Martin F.M."/>
            <person name="Miettinen O."/>
            <person name="Hibbett D.S."/>
            <person name="Nagy L.G."/>
        </authorList>
    </citation>
    <scope>NUCLEOTIDE SEQUENCE [LARGE SCALE GENOMIC DNA]</scope>
    <source>
        <strain evidence="1 2">HHB13444</strain>
    </source>
</reference>
<protein>
    <recommendedName>
        <fullName evidence="3">Fungal-type protein kinase domain-containing protein</fullName>
    </recommendedName>
</protein>
<dbReference type="InParanoid" id="A0A5C3NJG8"/>